<comment type="caution">
    <text evidence="3">The sequence shown here is derived from an EMBL/GenBank/DDBJ whole genome shotgun (WGS) entry which is preliminary data.</text>
</comment>
<gene>
    <name evidence="3" type="ORF">KUDE01_020148</name>
</gene>
<evidence type="ECO:0000313" key="4">
    <source>
        <dbReference type="Proteomes" id="UP001228049"/>
    </source>
</evidence>
<keyword evidence="4" id="KW-1185">Reference proteome</keyword>
<feature type="chain" id="PRO_5041939280" evidence="2">
    <location>
        <begin position="24"/>
        <end position="364"/>
    </location>
</feature>
<evidence type="ECO:0000256" key="2">
    <source>
        <dbReference type="SAM" id="SignalP"/>
    </source>
</evidence>
<feature type="non-terminal residue" evidence="3">
    <location>
        <position position="364"/>
    </location>
</feature>
<evidence type="ECO:0000256" key="1">
    <source>
        <dbReference type="SAM" id="MobiDB-lite"/>
    </source>
</evidence>
<dbReference type="AlphaFoldDB" id="A0AAD9C2W1"/>
<keyword evidence="2" id="KW-0732">Signal</keyword>
<sequence>FSVRQFIGFTLTLLTLQATPTNGHAPYFLQPSCEHALFTRSLLSHWLEPRTHLIVIGQVLPPATRRFTEMDSNGTEYMDHFGSYAKRRRHDSEQSVLEYTDLEAAEALVCMSSWGQSHFLGSSRPNPCKPRPLTPASDSCDSLMPPELPEPPKDFVSLSSLCMTPPHSPSFVETSSPAVSSQHCSGLHQPVLAPIAEKTPSLPPQPQPCRAMATSVIRHTADSTPCQHHIPVAPDPKKTRHTVMAATLCQQHLITKTEQITTPPSPPAPLTPTLSASGMEQHASLSKLYLNSVSTPTPVNMQMRNGPPAPTTLSPPSIPSPQIICQMFPVSSQSGIISAFIPVFKRAILGFGPPPHQSSPSALQ</sequence>
<accession>A0AAD9C2W1</accession>
<proteinExistence type="predicted"/>
<evidence type="ECO:0000313" key="3">
    <source>
        <dbReference type="EMBL" id="KAK1894690.1"/>
    </source>
</evidence>
<feature type="region of interest" description="Disordered" evidence="1">
    <location>
        <begin position="124"/>
        <end position="145"/>
    </location>
</feature>
<dbReference type="EMBL" id="JASDAP010000011">
    <property type="protein sequence ID" value="KAK1894690.1"/>
    <property type="molecule type" value="Genomic_DNA"/>
</dbReference>
<dbReference type="Proteomes" id="UP001228049">
    <property type="component" value="Unassembled WGS sequence"/>
</dbReference>
<organism evidence="3 4">
    <name type="scientific">Dissostichus eleginoides</name>
    <name type="common">Patagonian toothfish</name>
    <name type="synonym">Dissostichus amissus</name>
    <dbReference type="NCBI Taxonomy" id="100907"/>
    <lineage>
        <taxon>Eukaryota</taxon>
        <taxon>Metazoa</taxon>
        <taxon>Chordata</taxon>
        <taxon>Craniata</taxon>
        <taxon>Vertebrata</taxon>
        <taxon>Euteleostomi</taxon>
        <taxon>Actinopterygii</taxon>
        <taxon>Neopterygii</taxon>
        <taxon>Teleostei</taxon>
        <taxon>Neoteleostei</taxon>
        <taxon>Acanthomorphata</taxon>
        <taxon>Eupercaria</taxon>
        <taxon>Perciformes</taxon>
        <taxon>Notothenioidei</taxon>
        <taxon>Nototheniidae</taxon>
        <taxon>Dissostichus</taxon>
    </lineage>
</organism>
<name>A0AAD9C2W1_DISEL</name>
<feature type="signal peptide" evidence="2">
    <location>
        <begin position="1"/>
        <end position="23"/>
    </location>
</feature>
<reference evidence="3" key="1">
    <citation type="submission" date="2023-04" db="EMBL/GenBank/DDBJ databases">
        <title>Chromosome-level genome of Chaenocephalus aceratus.</title>
        <authorList>
            <person name="Park H."/>
        </authorList>
    </citation>
    <scope>NUCLEOTIDE SEQUENCE</scope>
    <source>
        <strain evidence="3">DE</strain>
        <tissue evidence="3">Muscle</tissue>
    </source>
</reference>
<protein>
    <submittedName>
        <fullName evidence="3">Krueppel-like factor 11</fullName>
    </submittedName>
</protein>